<feature type="transmembrane region" description="Helical" evidence="5">
    <location>
        <begin position="176"/>
        <end position="199"/>
    </location>
</feature>
<dbReference type="EMBL" id="FNZZ01000002">
    <property type="protein sequence ID" value="SEK86615.1"/>
    <property type="molecule type" value="Genomic_DNA"/>
</dbReference>
<feature type="transmembrane region" description="Helical" evidence="5">
    <location>
        <begin position="266"/>
        <end position="288"/>
    </location>
</feature>
<evidence type="ECO:0000313" key="7">
    <source>
        <dbReference type="EMBL" id="SEK86615.1"/>
    </source>
</evidence>
<dbReference type="PROSITE" id="PS50850">
    <property type="entry name" value="MFS"/>
    <property type="match status" value="1"/>
</dbReference>
<feature type="transmembrane region" description="Helical" evidence="5">
    <location>
        <begin position="357"/>
        <end position="380"/>
    </location>
</feature>
<evidence type="ECO:0000259" key="6">
    <source>
        <dbReference type="PROSITE" id="PS50850"/>
    </source>
</evidence>
<dbReference type="AlphaFoldDB" id="A0A1H7KKT7"/>
<dbReference type="PANTHER" id="PTHR11662:SF285">
    <property type="entry name" value="HEXURONATE TRANSPORTER"/>
    <property type="match status" value="1"/>
</dbReference>
<dbReference type="GO" id="GO:0016020">
    <property type="term" value="C:membrane"/>
    <property type="evidence" value="ECO:0007669"/>
    <property type="project" value="UniProtKB-SubCell"/>
</dbReference>
<evidence type="ECO:0000256" key="1">
    <source>
        <dbReference type="ARBA" id="ARBA00004141"/>
    </source>
</evidence>
<organism evidence="7 8">
    <name type="scientific">Sphingomonas palmae</name>
    <dbReference type="NCBI Taxonomy" id="1855283"/>
    <lineage>
        <taxon>Bacteria</taxon>
        <taxon>Pseudomonadati</taxon>
        <taxon>Pseudomonadota</taxon>
        <taxon>Alphaproteobacteria</taxon>
        <taxon>Sphingomonadales</taxon>
        <taxon>Sphingomonadaceae</taxon>
        <taxon>Sphingomonas</taxon>
    </lineage>
</organism>
<evidence type="ECO:0000313" key="8">
    <source>
        <dbReference type="Proteomes" id="UP000199214"/>
    </source>
</evidence>
<sequence length="426" mass="45078">MAADAVRDGVTGDAEGQAGNRARWVIVAMVFVAIMLNYVDRQILALLKPTLEAEFRWSDQDYANMGTAFQVATAFAFLGTGWFIDRVGLRRGFGIGVGVWSLAGMAHAFATTVTGFLGARVVLGVAESIGTPAAVKSAATYFNHRDRQIALGIGNTAPNVGAVLTPALIPPLAVAFGWQSAFLLAGGLGLVWVAVWFALRVRPVALDAITAAPVRWRDILRSRRTLAIAVAKVLSDQVWFFMLLWLPDLFHRLFGLQQGTLGWPIALTYGLAAMGAISGGVLPARLMARGWSVNAARKSALLVYALLVTPVPLVMSVDSPWSAALLLGLGLFAHQGFSTNVFGLATDVTPARAVGSTIGIAAFCGNLGSIGMIQFQAWALARGLGYTPALVICATSYLLALGFIQLLIPRIVAVEHDGDAPAIIAH</sequence>
<gene>
    <name evidence="7" type="ORF">SAMN05216382_1000</name>
</gene>
<dbReference type="SUPFAM" id="SSF103473">
    <property type="entry name" value="MFS general substrate transporter"/>
    <property type="match status" value="1"/>
</dbReference>
<dbReference type="Proteomes" id="UP000199214">
    <property type="component" value="Unassembled WGS sequence"/>
</dbReference>
<dbReference type="InterPro" id="IPR036259">
    <property type="entry name" value="MFS_trans_sf"/>
</dbReference>
<dbReference type="RefSeq" id="WP_425440970.1">
    <property type="nucleotide sequence ID" value="NZ_FNZZ01000002.1"/>
</dbReference>
<dbReference type="InterPro" id="IPR050382">
    <property type="entry name" value="MFS_Na/Anion_cotransporter"/>
</dbReference>
<keyword evidence="4 5" id="KW-0472">Membrane</keyword>
<dbReference type="Pfam" id="PF07690">
    <property type="entry name" value="MFS_1"/>
    <property type="match status" value="1"/>
</dbReference>
<reference evidence="8" key="1">
    <citation type="submission" date="2016-10" db="EMBL/GenBank/DDBJ databases">
        <authorList>
            <person name="Varghese N."/>
            <person name="Submissions S."/>
        </authorList>
    </citation>
    <scope>NUCLEOTIDE SEQUENCE [LARGE SCALE GENOMIC DNA]</scope>
    <source>
        <strain evidence="8">JS21-1</strain>
    </source>
</reference>
<feature type="domain" description="Major facilitator superfamily (MFS) profile" evidence="6">
    <location>
        <begin position="26"/>
        <end position="412"/>
    </location>
</feature>
<evidence type="ECO:0000256" key="4">
    <source>
        <dbReference type="ARBA" id="ARBA00023136"/>
    </source>
</evidence>
<accession>A0A1H7KKT7</accession>
<feature type="transmembrane region" description="Helical" evidence="5">
    <location>
        <begin position="323"/>
        <end position="345"/>
    </location>
</feature>
<evidence type="ECO:0000256" key="2">
    <source>
        <dbReference type="ARBA" id="ARBA00022692"/>
    </source>
</evidence>
<comment type="subcellular location">
    <subcellularLocation>
        <location evidence="1">Membrane</location>
        <topology evidence="1">Multi-pass membrane protein</topology>
    </subcellularLocation>
</comment>
<keyword evidence="3 5" id="KW-1133">Transmembrane helix</keyword>
<feature type="transmembrane region" description="Helical" evidence="5">
    <location>
        <begin position="24"/>
        <end position="47"/>
    </location>
</feature>
<dbReference type="InterPro" id="IPR011701">
    <property type="entry name" value="MFS"/>
</dbReference>
<dbReference type="GO" id="GO:0015134">
    <property type="term" value="F:hexuronate transmembrane transporter activity"/>
    <property type="evidence" value="ECO:0007669"/>
    <property type="project" value="TreeGrafter"/>
</dbReference>
<dbReference type="STRING" id="1855283.SAMN05216382_1000"/>
<feature type="transmembrane region" description="Helical" evidence="5">
    <location>
        <begin position="97"/>
        <end position="119"/>
    </location>
</feature>
<keyword evidence="8" id="KW-1185">Reference proteome</keyword>
<evidence type="ECO:0000256" key="3">
    <source>
        <dbReference type="ARBA" id="ARBA00022989"/>
    </source>
</evidence>
<feature type="transmembrane region" description="Helical" evidence="5">
    <location>
        <begin position="225"/>
        <end position="246"/>
    </location>
</feature>
<feature type="transmembrane region" description="Helical" evidence="5">
    <location>
        <begin position="67"/>
        <end position="85"/>
    </location>
</feature>
<proteinExistence type="predicted"/>
<protein>
    <submittedName>
        <fullName evidence="7">MFS transporter, ACS family, hexuronate transporter</fullName>
    </submittedName>
</protein>
<dbReference type="InterPro" id="IPR020846">
    <property type="entry name" value="MFS_dom"/>
</dbReference>
<name>A0A1H7KKT7_9SPHN</name>
<feature type="transmembrane region" description="Helical" evidence="5">
    <location>
        <begin position="386"/>
        <end position="408"/>
    </location>
</feature>
<feature type="transmembrane region" description="Helical" evidence="5">
    <location>
        <begin position="300"/>
        <end position="317"/>
    </location>
</feature>
<dbReference type="PANTHER" id="PTHR11662">
    <property type="entry name" value="SOLUTE CARRIER FAMILY 17"/>
    <property type="match status" value="1"/>
</dbReference>
<dbReference type="Gene3D" id="1.20.1250.20">
    <property type="entry name" value="MFS general substrate transporter like domains"/>
    <property type="match status" value="2"/>
</dbReference>
<keyword evidence="2 5" id="KW-0812">Transmembrane</keyword>
<evidence type="ECO:0000256" key="5">
    <source>
        <dbReference type="SAM" id="Phobius"/>
    </source>
</evidence>